<dbReference type="PROSITE" id="PS51257">
    <property type="entry name" value="PROKAR_LIPOPROTEIN"/>
    <property type="match status" value="1"/>
</dbReference>
<evidence type="ECO:0000313" key="4">
    <source>
        <dbReference type="Proteomes" id="UP000019276"/>
    </source>
</evidence>
<dbReference type="InterPro" id="IPR045879">
    <property type="entry name" value="B561A"/>
</dbReference>
<dbReference type="Pfam" id="PF10517">
    <property type="entry name" value="DM13"/>
    <property type="match status" value="1"/>
</dbReference>
<sequence>MTLQLKQLSLAFATIFALAACGSDTSVDINTGTENDGMEQMADDKMDEKKDDMTAQYQCGQNDHPSVGQTMVFSNLAHDVSGSAQIVDNCTIRVSAFNYDGGGPAVYFYGGIDGDYRDDGAGFILGEKLNGTVYSGDTIEVTLESATQLDKMNGLSVWCADFNVSFGDGLFM</sequence>
<dbReference type="PANTHER" id="PTHR47281:SF1">
    <property type="entry name" value="OS09G0557700 PROTEIN"/>
    <property type="match status" value="1"/>
</dbReference>
<evidence type="ECO:0000313" key="3">
    <source>
        <dbReference type="EMBL" id="EWH08389.1"/>
    </source>
</evidence>
<dbReference type="AlphaFoldDB" id="W7Q6J9"/>
<feature type="domain" description="DM13" evidence="2">
    <location>
        <begin position="65"/>
        <end position="172"/>
    </location>
</feature>
<feature type="signal peptide" evidence="1">
    <location>
        <begin position="1"/>
        <end position="19"/>
    </location>
</feature>
<organism evidence="3 4">
    <name type="scientific">Catenovulum agarivorans DS-2</name>
    <dbReference type="NCBI Taxonomy" id="1328313"/>
    <lineage>
        <taxon>Bacteria</taxon>
        <taxon>Pseudomonadati</taxon>
        <taxon>Pseudomonadota</taxon>
        <taxon>Gammaproteobacteria</taxon>
        <taxon>Alteromonadales</taxon>
        <taxon>Alteromonadaceae</taxon>
        <taxon>Catenovulum</taxon>
    </lineage>
</organism>
<dbReference type="OrthoDB" id="5592990at2"/>
<dbReference type="STRING" id="1328313.DS2_17647"/>
<dbReference type="PANTHER" id="PTHR47281">
    <property type="entry name" value="OS09G0557700 PROTEIN"/>
    <property type="match status" value="1"/>
</dbReference>
<keyword evidence="4" id="KW-1185">Reference proteome</keyword>
<feature type="chain" id="PRO_5004897790" description="DM13 domain-containing protein" evidence="1">
    <location>
        <begin position="20"/>
        <end position="172"/>
    </location>
</feature>
<evidence type="ECO:0000256" key="1">
    <source>
        <dbReference type="SAM" id="SignalP"/>
    </source>
</evidence>
<keyword evidence="1" id="KW-0732">Signal</keyword>
<comment type="caution">
    <text evidence="3">The sequence shown here is derived from an EMBL/GenBank/DDBJ whole genome shotgun (WGS) entry which is preliminary data.</text>
</comment>
<dbReference type="RefSeq" id="WP_035016302.1">
    <property type="nucleotide sequence ID" value="NZ_ARZY01000048.1"/>
</dbReference>
<proteinExistence type="predicted"/>
<dbReference type="InterPro" id="IPR019545">
    <property type="entry name" value="DM13_domain"/>
</dbReference>
<accession>W7Q6J9</accession>
<dbReference type="EMBL" id="ARZY01000048">
    <property type="protein sequence ID" value="EWH08389.1"/>
    <property type="molecule type" value="Genomic_DNA"/>
</dbReference>
<protein>
    <recommendedName>
        <fullName evidence="2">DM13 domain-containing protein</fullName>
    </recommendedName>
</protein>
<reference evidence="3 4" key="1">
    <citation type="journal article" date="2014" name="Genome Announc.">
        <title>Draft Genome Sequence of the Agar-Degrading Bacterium Catenovulum sp. Strain DS-2, Isolated from Intestines of Haliotis diversicolor.</title>
        <authorList>
            <person name="Shan D."/>
            <person name="Li X."/>
            <person name="Gu Z."/>
            <person name="Wei G."/>
            <person name="Gao Z."/>
            <person name="Shao Z."/>
        </authorList>
    </citation>
    <scope>NUCLEOTIDE SEQUENCE [LARGE SCALE GENOMIC DNA]</scope>
    <source>
        <strain evidence="3 4">DS-2</strain>
    </source>
</reference>
<dbReference type="PROSITE" id="PS51549">
    <property type="entry name" value="DM13"/>
    <property type="match status" value="1"/>
</dbReference>
<dbReference type="Proteomes" id="UP000019276">
    <property type="component" value="Unassembled WGS sequence"/>
</dbReference>
<dbReference type="eggNOG" id="ENOG502ZFG8">
    <property type="taxonomic scope" value="Bacteria"/>
</dbReference>
<evidence type="ECO:0000259" key="2">
    <source>
        <dbReference type="PROSITE" id="PS51549"/>
    </source>
</evidence>
<dbReference type="SMART" id="SM00686">
    <property type="entry name" value="DM13"/>
    <property type="match status" value="1"/>
</dbReference>
<name>W7Q6J9_9ALTE</name>
<gene>
    <name evidence="3" type="ORF">DS2_17647</name>
</gene>